<protein>
    <submittedName>
        <fullName evidence="1">Uncharacterized protein</fullName>
    </submittedName>
</protein>
<keyword evidence="2" id="KW-1185">Reference proteome</keyword>
<accession>A0A8J6JEN1</accession>
<evidence type="ECO:0000313" key="1">
    <source>
        <dbReference type="EMBL" id="MBC5734543.1"/>
    </source>
</evidence>
<dbReference type="Proteomes" id="UP000661435">
    <property type="component" value="Unassembled WGS sequence"/>
</dbReference>
<gene>
    <name evidence="1" type="ORF">H8S57_12540</name>
</gene>
<evidence type="ECO:0000313" key="2">
    <source>
        <dbReference type="Proteomes" id="UP000661435"/>
    </source>
</evidence>
<dbReference type="AlphaFoldDB" id="A0A8J6JEN1"/>
<name>A0A8J6JEN1_9FIRM</name>
<comment type="caution">
    <text evidence="1">The sequence shown here is derived from an EMBL/GenBank/DDBJ whole genome shotgun (WGS) entry which is preliminary data.</text>
</comment>
<reference evidence="1" key="1">
    <citation type="submission" date="2020-08" db="EMBL/GenBank/DDBJ databases">
        <title>Genome public.</title>
        <authorList>
            <person name="Liu C."/>
            <person name="Sun Q."/>
        </authorList>
    </citation>
    <scope>NUCLEOTIDE SEQUENCE</scope>
    <source>
        <strain evidence="1">NSJ-51</strain>
    </source>
</reference>
<dbReference type="EMBL" id="JACOPP010000019">
    <property type="protein sequence ID" value="MBC5734543.1"/>
    <property type="molecule type" value="Genomic_DNA"/>
</dbReference>
<sequence length="45" mass="5091">MKIAFYCRVDGQGFGFVLPDEADKLREFFAEHQDKPVLENPSSAS</sequence>
<proteinExistence type="predicted"/>
<dbReference type="RefSeq" id="WP_186908377.1">
    <property type="nucleotide sequence ID" value="NZ_JACOPP010000019.1"/>
</dbReference>
<organism evidence="1 2">
    <name type="scientific">Lawsonibacter hominis</name>
    <dbReference type="NCBI Taxonomy" id="2763053"/>
    <lineage>
        <taxon>Bacteria</taxon>
        <taxon>Bacillati</taxon>
        <taxon>Bacillota</taxon>
        <taxon>Clostridia</taxon>
        <taxon>Eubacteriales</taxon>
        <taxon>Oscillospiraceae</taxon>
        <taxon>Lawsonibacter</taxon>
    </lineage>
</organism>